<reference evidence="1 2" key="1">
    <citation type="journal article" date="2010" name="Nature">
        <title>The Ectocarpus genome and the independent evolution of multicellularity in brown algae.</title>
        <authorList>
            <person name="Cock J.M."/>
            <person name="Sterck L."/>
            <person name="Rouze P."/>
            <person name="Scornet D."/>
            <person name="Allen A.E."/>
            <person name="Amoutzias G."/>
            <person name="Anthouard V."/>
            <person name="Artiguenave F."/>
            <person name="Aury J.M."/>
            <person name="Badger J.H."/>
            <person name="Beszteri B."/>
            <person name="Billiau K."/>
            <person name="Bonnet E."/>
            <person name="Bothwell J.H."/>
            <person name="Bowler C."/>
            <person name="Boyen C."/>
            <person name="Brownlee C."/>
            <person name="Carrano C.J."/>
            <person name="Charrier B."/>
            <person name="Cho G.Y."/>
            <person name="Coelho S.M."/>
            <person name="Collen J."/>
            <person name="Corre E."/>
            <person name="Da Silva C."/>
            <person name="Delage L."/>
            <person name="Delaroque N."/>
            <person name="Dittami S.M."/>
            <person name="Doulbeau S."/>
            <person name="Elias M."/>
            <person name="Farnham G."/>
            <person name="Gachon C.M."/>
            <person name="Gschloessl B."/>
            <person name="Heesch S."/>
            <person name="Jabbari K."/>
            <person name="Jubin C."/>
            <person name="Kawai H."/>
            <person name="Kimura K."/>
            <person name="Kloareg B."/>
            <person name="Kupper F.C."/>
            <person name="Lang D."/>
            <person name="Le Bail A."/>
            <person name="Leblanc C."/>
            <person name="Lerouge P."/>
            <person name="Lohr M."/>
            <person name="Lopez P.J."/>
            <person name="Martens C."/>
            <person name="Maumus F."/>
            <person name="Michel G."/>
            <person name="Miranda-Saavedra D."/>
            <person name="Morales J."/>
            <person name="Moreau H."/>
            <person name="Motomura T."/>
            <person name="Nagasato C."/>
            <person name="Napoli C.A."/>
            <person name="Nelson D.R."/>
            <person name="Nyvall-Collen P."/>
            <person name="Peters A.F."/>
            <person name="Pommier C."/>
            <person name="Potin P."/>
            <person name="Poulain J."/>
            <person name="Quesneville H."/>
            <person name="Read B."/>
            <person name="Rensing S.A."/>
            <person name="Ritter A."/>
            <person name="Rousvoal S."/>
            <person name="Samanta M."/>
            <person name="Samson G."/>
            <person name="Schroeder D.C."/>
            <person name="Segurens B."/>
            <person name="Strittmatter M."/>
            <person name="Tonon T."/>
            <person name="Tregear J.W."/>
            <person name="Valentin K."/>
            <person name="von Dassow P."/>
            <person name="Yamagishi T."/>
            <person name="Van de Peer Y."/>
            <person name="Wincker P."/>
        </authorList>
    </citation>
    <scope>NUCLEOTIDE SEQUENCE [LARGE SCALE GENOMIC DNA]</scope>
    <source>
        <strain evidence="2">Ec32 / CCAP1310/4</strain>
    </source>
</reference>
<dbReference type="EMBL" id="FN649741">
    <property type="protein sequence ID" value="CBN80320.1"/>
    <property type="molecule type" value="Genomic_DNA"/>
</dbReference>
<dbReference type="eggNOG" id="ENOG502SWJG">
    <property type="taxonomic scope" value="Eukaryota"/>
</dbReference>
<dbReference type="EMBL" id="FN648730">
    <property type="protein sequence ID" value="CBN80320.1"/>
    <property type="molecule type" value="Genomic_DNA"/>
</dbReference>
<evidence type="ECO:0000313" key="2">
    <source>
        <dbReference type="Proteomes" id="UP000002630"/>
    </source>
</evidence>
<name>D8LP49_ECTSI</name>
<dbReference type="InParanoid" id="D8LP49"/>
<protein>
    <submittedName>
        <fullName evidence="1">EsV-1-210/211 paralog</fullName>
    </submittedName>
</protein>
<evidence type="ECO:0000313" key="1">
    <source>
        <dbReference type="EMBL" id="CBN80320.1"/>
    </source>
</evidence>
<keyword evidence="2" id="KW-1185">Reference proteome</keyword>
<accession>D8LP49</accession>
<dbReference type="AlphaFoldDB" id="D8LP49"/>
<proteinExistence type="predicted"/>
<gene>
    <name evidence="1" type="ORF">Esi_0052_0073</name>
</gene>
<dbReference type="Proteomes" id="UP000002630">
    <property type="component" value="Linkage Group LG16"/>
</dbReference>
<sequence>MDLIESMDGATIRADKQTKKGSVMDTIRMVLRCDSSNANTAFGRLLQAHPELGSRCTRSKLNGKGNETPVADAKTLIEIVWLLPGKKAHSFRRQSSEKVCRLLGGDLSLVSEIEARHATLQSTEQGRETQEFLLHGREEAVETFDGMPAGFKYLSETDRAQVAKRMIDQQLKAGDQALKRKRVDDLVHSYRAIQDIGVRLDGRTLIELRDSVTILSRQNTVEDDAVAVATPLLQDSNTSTHELASAQRGKETGIVVVSSKIGIRVPQNLCGKVGKLMRQLYIKKYALPGNWNAFVKRQTLINGRPVMENCFFSRDEDIIEQAIREVMHE</sequence>
<organism evidence="1 2">
    <name type="scientific">Ectocarpus siliculosus</name>
    <name type="common">Brown alga</name>
    <name type="synonym">Conferva siliculosa</name>
    <dbReference type="NCBI Taxonomy" id="2880"/>
    <lineage>
        <taxon>Eukaryota</taxon>
        <taxon>Sar</taxon>
        <taxon>Stramenopiles</taxon>
        <taxon>Ochrophyta</taxon>
        <taxon>PX clade</taxon>
        <taxon>Phaeophyceae</taxon>
        <taxon>Ectocarpales</taxon>
        <taxon>Ectocarpaceae</taxon>
        <taxon>Ectocarpus</taxon>
    </lineage>
</organism>
<dbReference type="OrthoDB" id="10543878at2759"/>